<dbReference type="InterPro" id="IPR013096">
    <property type="entry name" value="Cupin_2"/>
</dbReference>
<feature type="chain" id="PRO_5017672239" evidence="1">
    <location>
        <begin position="24"/>
        <end position="372"/>
    </location>
</feature>
<name>A0A3D8HGY3_9BACT</name>
<comment type="caution">
    <text evidence="5">The sequence shown here is derived from an EMBL/GenBank/DDBJ whole genome shotgun (WGS) entry which is preliminary data.</text>
</comment>
<feature type="domain" description="Carboxymuconolactone decarboxylase-like" evidence="2">
    <location>
        <begin position="146"/>
        <end position="227"/>
    </location>
</feature>
<protein>
    <submittedName>
        <fullName evidence="4">Carboxymuconolactone decarboxylase family protein</fullName>
    </submittedName>
    <submittedName>
        <fullName evidence="5">Cupin domain-containing protein</fullName>
    </submittedName>
</protein>
<evidence type="ECO:0000313" key="4">
    <source>
        <dbReference type="EMBL" id="MBC8601176.1"/>
    </source>
</evidence>
<keyword evidence="7" id="KW-1185">Reference proteome</keyword>
<proteinExistence type="predicted"/>
<gene>
    <name evidence="5" type="ORF">DWU89_05615</name>
    <name evidence="4" type="ORF">H8784_05500</name>
</gene>
<dbReference type="SUPFAM" id="SSF69118">
    <property type="entry name" value="AhpD-like"/>
    <property type="match status" value="1"/>
</dbReference>
<keyword evidence="1" id="KW-0732">Signal</keyword>
<dbReference type="PANTHER" id="PTHR43698">
    <property type="entry name" value="RIBD C-TERMINAL DOMAIN CONTAINING PROTEIN"/>
    <property type="match status" value="1"/>
</dbReference>
<dbReference type="RefSeq" id="WP_115498657.1">
    <property type="nucleotide sequence ID" value="NZ_JACRTI010000008.1"/>
</dbReference>
<dbReference type="GO" id="GO:0051920">
    <property type="term" value="F:peroxiredoxin activity"/>
    <property type="evidence" value="ECO:0007669"/>
    <property type="project" value="InterPro"/>
</dbReference>
<sequence length="372" mass="40857">MRTINKRIAVALLTIAACHPIKAQQNMENVLNQRQQNIVAIACLEAKGDLENLSGAIHTGLDEGLTVSKIKEALSHLYAYTGFPRSLNALGVLQQVLAERKAKGIRDKEGKEADPLPDDFDALKEGTAIQTKLSGAPFDYSFAPATDYYLKAHLFGDIFARNNLTFPERELVTVSALSGIKGVEPQLKSHVRGAKNMGLTDAEIHSIPGVLLQKVGEPEAYRAKKAIAEVYGEEFREGEPIENCVFPKGEPNTAYAKYFIGNSYLAGLATGEGKLHVDNVTFEPRCRNNWHIHHKGGQILICVGGRGWYQEWGKQAQELHPGDVVDIPAETKHWHGATADSWFQHIAIGVPAEGASAEWLEPVTDAEYDKLK</sequence>
<reference evidence="5 6" key="1">
    <citation type="submission" date="2018-07" db="EMBL/GenBank/DDBJ databases">
        <title>Parabacteroides acidifaciens nov. sp., isolated from human feces.</title>
        <authorList>
            <person name="Wang Y.J."/>
        </authorList>
    </citation>
    <scope>NUCLEOTIDE SEQUENCE [LARGE SCALE GENOMIC DNA]</scope>
    <source>
        <strain evidence="5 6">426-9</strain>
    </source>
</reference>
<dbReference type="InterPro" id="IPR011051">
    <property type="entry name" value="RmlC_Cupin_sf"/>
</dbReference>
<organism evidence="5 6">
    <name type="scientific">Parabacteroides acidifaciens</name>
    <dbReference type="NCBI Taxonomy" id="2290935"/>
    <lineage>
        <taxon>Bacteria</taxon>
        <taxon>Pseudomonadati</taxon>
        <taxon>Bacteroidota</taxon>
        <taxon>Bacteroidia</taxon>
        <taxon>Bacteroidales</taxon>
        <taxon>Tannerellaceae</taxon>
        <taxon>Parabacteroides</taxon>
    </lineage>
</organism>
<feature type="signal peptide" evidence="1">
    <location>
        <begin position="1"/>
        <end position="23"/>
    </location>
</feature>
<dbReference type="PANTHER" id="PTHR43698:SF1">
    <property type="entry name" value="BLL4564 PROTEIN"/>
    <property type="match status" value="1"/>
</dbReference>
<dbReference type="Gene3D" id="1.20.1290.10">
    <property type="entry name" value="AhpD-like"/>
    <property type="match status" value="1"/>
</dbReference>
<dbReference type="AlphaFoldDB" id="A0A3D8HGY3"/>
<evidence type="ECO:0000313" key="5">
    <source>
        <dbReference type="EMBL" id="RDU50235.1"/>
    </source>
</evidence>
<reference evidence="4 7" key="2">
    <citation type="submission" date="2020-08" db="EMBL/GenBank/DDBJ databases">
        <title>Genome public.</title>
        <authorList>
            <person name="Liu C."/>
            <person name="Sun Q."/>
        </authorList>
    </citation>
    <scope>NUCLEOTIDE SEQUENCE [LARGE SCALE GENOMIC DNA]</scope>
    <source>
        <strain evidence="4 7">426_9</strain>
    </source>
</reference>
<feature type="domain" description="Carboxymuconolactone decarboxylase-like" evidence="2">
    <location>
        <begin position="28"/>
        <end position="94"/>
    </location>
</feature>
<dbReference type="InterPro" id="IPR003779">
    <property type="entry name" value="CMD-like"/>
</dbReference>
<evidence type="ECO:0000259" key="3">
    <source>
        <dbReference type="Pfam" id="PF07883"/>
    </source>
</evidence>
<dbReference type="SUPFAM" id="SSF51182">
    <property type="entry name" value="RmlC-like cupins"/>
    <property type="match status" value="1"/>
</dbReference>
<dbReference type="EMBL" id="QREV01000008">
    <property type="protein sequence ID" value="RDU50235.1"/>
    <property type="molecule type" value="Genomic_DNA"/>
</dbReference>
<dbReference type="PROSITE" id="PS51257">
    <property type="entry name" value="PROKAR_LIPOPROTEIN"/>
    <property type="match status" value="1"/>
</dbReference>
<dbReference type="EMBL" id="JACRTI010000008">
    <property type="protein sequence ID" value="MBC8601176.1"/>
    <property type="molecule type" value="Genomic_DNA"/>
</dbReference>
<dbReference type="InterPro" id="IPR029032">
    <property type="entry name" value="AhpD-like"/>
</dbReference>
<accession>A0A3D8HGY3</accession>
<dbReference type="Proteomes" id="UP000629596">
    <property type="component" value="Unassembled WGS sequence"/>
</dbReference>
<dbReference type="CDD" id="cd02233">
    <property type="entry name" value="cupin_HNL-like"/>
    <property type="match status" value="1"/>
</dbReference>
<feature type="domain" description="Cupin type-2" evidence="3">
    <location>
        <begin position="280"/>
        <end position="340"/>
    </location>
</feature>
<dbReference type="Pfam" id="PF07883">
    <property type="entry name" value="Cupin_2"/>
    <property type="match status" value="1"/>
</dbReference>
<evidence type="ECO:0000256" key="1">
    <source>
        <dbReference type="SAM" id="SignalP"/>
    </source>
</evidence>
<dbReference type="Pfam" id="PF02627">
    <property type="entry name" value="CMD"/>
    <property type="match status" value="2"/>
</dbReference>
<evidence type="ECO:0000259" key="2">
    <source>
        <dbReference type="Pfam" id="PF02627"/>
    </source>
</evidence>
<evidence type="ECO:0000313" key="6">
    <source>
        <dbReference type="Proteomes" id="UP000256321"/>
    </source>
</evidence>
<dbReference type="Gene3D" id="2.60.120.10">
    <property type="entry name" value="Jelly Rolls"/>
    <property type="match status" value="1"/>
</dbReference>
<evidence type="ECO:0000313" key="7">
    <source>
        <dbReference type="Proteomes" id="UP000629596"/>
    </source>
</evidence>
<dbReference type="InterPro" id="IPR014710">
    <property type="entry name" value="RmlC-like_jellyroll"/>
</dbReference>
<dbReference type="InterPro" id="IPR047263">
    <property type="entry name" value="HNL-like_cupin"/>
</dbReference>
<dbReference type="Proteomes" id="UP000256321">
    <property type="component" value="Unassembled WGS sequence"/>
</dbReference>